<gene>
    <name evidence="4" type="ORF">DBRI00130_LOCUS1828</name>
</gene>
<dbReference type="InterPro" id="IPR000582">
    <property type="entry name" value="Acyl-CoA-binding_protein"/>
</dbReference>
<dbReference type="AlphaFoldDB" id="A0A7S4QH74"/>
<protein>
    <recommendedName>
        <fullName evidence="3">ACB domain-containing protein</fullName>
    </recommendedName>
</protein>
<accession>A0A7S4QH74</accession>
<feature type="domain" description="ACB" evidence="3">
    <location>
        <begin position="1"/>
        <end position="32"/>
    </location>
</feature>
<feature type="compositionally biased region" description="Low complexity" evidence="1">
    <location>
        <begin position="53"/>
        <end position="68"/>
    </location>
</feature>
<organism evidence="4">
    <name type="scientific">Ditylum brightwellii</name>
    <dbReference type="NCBI Taxonomy" id="49249"/>
    <lineage>
        <taxon>Eukaryota</taxon>
        <taxon>Sar</taxon>
        <taxon>Stramenopiles</taxon>
        <taxon>Ochrophyta</taxon>
        <taxon>Bacillariophyta</taxon>
        <taxon>Mediophyceae</taxon>
        <taxon>Lithodesmiophycidae</taxon>
        <taxon>Lithodesmiales</taxon>
        <taxon>Lithodesmiaceae</taxon>
        <taxon>Ditylum</taxon>
    </lineage>
</organism>
<keyword evidence="2" id="KW-0472">Membrane</keyword>
<keyword evidence="2" id="KW-1133">Transmembrane helix</keyword>
<name>A0A7S4QH74_9STRA</name>
<reference evidence="4" key="1">
    <citation type="submission" date="2021-01" db="EMBL/GenBank/DDBJ databases">
        <authorList>
            <person name="Corre E."/>
            <person name="Pelletier E."/>
            <person name="Niang G."/>
            <person name="Scheremetjew M."/>
            <person name="Finn R."/>
            <person name="Kale V."/>
            <person name="Holt S."/>
            <person name="Cochrane G."/>
            <person name="Meng A."/>
            <person name="Brown T."/>
            <person name="Cohen L."/>
        </authorList>
    </citation>
    <scope>NUCLEOTIDE SEQUENCE</scope>
    <source>
        <strain evidence="4">GSO104</strain>
    </source>
</reference>
<dbReference type="GO" id="GO:0000062">
    <property type="term" value="F:fatty-acyl-CoA binding"/>
    <property type="evidence" value="ECO:0007669"/>
    <property type="project" value="InterPro"/>
</dbReference>
<dbReference type="PROSITE" id="PS51228">
    <property type="entry name" value="ACB_2"/>
    <property type="match status" value="1"/>
</dbReference>
<feature type="transmembrane region" description="Helical" evidence="2">
    <location>
        <begin position="185"/>
        <end position="209"/>
    </location>
</feature>
<sequence length="320" mass="34278">MNAWRTKRGLSQVEAMSRYITECDRQIRVYGNKSASSAETAAGGGMRSSSSLPNTPGTPTNTPAANNGSSSNVDDENETILLTPRGLAAVPLLCAAASESRTSYITRLRSTTNENGWWARQEPLCADPNTPFATPENLVIALASKIESFSLSLLQGGRNHSAAAGAVVAPSVLQSYLWPTHNALLVIWIVLIFICTIIGSTLLTIRTILVGSKRTNVRLESIFQDEIKPCAKVASSLCDAHQNISVRLAGLALMPLVTLIDVSSSMLDSAGVLVGGGVYVMAVLVSWWYWICVLPWVACWSVGFSLMIGWCFALIDLAGV</sequence>
<feature type="region of interest" description="Disordered" evidence="1">
    <location>
        <begin position="37"/>
        <end position="75"/>
    </location>
</feature>
<feature type="transmembrane region" description="Helical" evidence="2">
    <location>
        <begin position="295"/>
        <end position="315"/>
    </location>
</feature>
<keyword evidence="2" id="KW-0812">Transmembrane</keyword>
<proteinExistence type="predicted"/>
<dbReference type="EMBL" id="HBNS01002280">
    <property type="protein sequence ID" value="CAE4581586.1"/>
    <property type="molecule type" value="Transcribed_RNA"/>
</dbReference>
<evidence type="ECO:0000256" key="2">
    <source>
        <dbReference type="SAM" id="Phobius"/>
    </source>
</evidence>
<evidence type="ECO:0000313" key="4">
    <source>
        <dbReference type="EMBL" id="CAE4581586.1"/>
    </source>
</evidence>
<evidence type="ECO:0000259" key="3">
    <source>
        <dbReference type="PROSITE" id="PS51228"/>
    </source>
</evidence>
<evidence type="ECO:0000256" key="1">
    <source>
        <dbReference type="SAM" id="MobiDB-lite"/>
    </source>
</evidence>
<feature type="transmembrane region" description="Helical" evidence="2">
    <location>
        <begin position="270"/>
        <end position="289"/>
    </location>
</feature>